<keyword evidence="3 5" id="KW-1133">Transmembrane helix</keyword>
<dbReference type="OrthoDB" id="410267at2759"/>
<dbReference type="GO" id="GO:0000329">
    <property type="term" value="C:fungal-type vacuole membrane"/>
    <property type="evidence" value="ECO:0007669"/>
    <property type="project" value="TreeGrafter"/>
</dbReference>
<feature type="transmembrane region" description="Helical" evidence="5">
    <location>
        <begin position="279"/>
        <end position="307"/>
    </location>
</feature>
<feature type="transmembrane region" description="Helical" evidence="5">
    <location>
        <begin position="20"/>
        <end position="41"/>
    </location>
</feature>
<reference evidence="7" key="2">
    <citation type="submission" date="2015-01" db="EMBL/GenBank/DDBJ databases">
        <title>Evolutionary Origins and Diversification of the Mycorrhizal Mutualists.</title>
        <authorList>
            <consortium name="DOE Joint Genome Institute"/>
            <consortium name="Mycorrhizal Genomics Consortium"/>
            <person name="Kohler A."/>
            <person name="Kuo A."/>
            <person name="Nagy L.G."/>
            <person name="Floudas D."/>
            <person name="Copeland A."/>
            <person name="Barry K.W."/>
            <person name="Cichocki N."/>
            <person name="Veneault-Fourrey C."/>
            <person name="LaButti K."/>
            <person name="Lindquist E.A."/>
            <person name="Lipzen A."/>
            <person name="Lundell T."/>
            <person name="Morin E."/>
            <person name="Murat C."/>
            <person name="Riley R."/>
            <person name="Ohm R."/>
            <person name="Sun H."/>
            <person name="Tunlid A."/>
            <person name="Henrissat B."/>
            <person name="Grigoriev I.V."/>
            <person name="Hibbett D.S."/>
            <person name="Martin F."/>
        </authorList>
    </citation>
    <scope>NUCLEOTIDE SEQUENCE [LARGE SCALE GENOMIC DNA]</scope>
    <source>
        <strain evidence="7">ATCC 200175</strain>
    </source>
</reference>
<evidence type="ECO:0000256" key="4">
    <source>
        <dbReference type="ARBA" id="ARBA00023136"/>
    </source>
</evidence>
<dbReference type="Pfam" id="PF07690">
    <property type="entry name" value="MFS_1"/>
    <property type="match status" value="1"/>
</dbReference>
<evidence type="ECO:0000256" key="1">
    <source>
        <dbReference type="ARBA" id="ARBA00004141"/>
    </source>
</evidence>
<evidence type="ECO:0000256" key="2">
    <source>
        <dbReference type="ARBA" id="ARBA00022692"/>
    </source>
</evidence>
<feature type="transmembrane region" description="Helical" evidence="5">
    <location>
        <begin position="487"/>
        <end position="509"/>
    </location>
</feature>
<accession>A0A0C9SME4</accession>
<evidence type="ECO:0000256" key="3">
    <source>
        <dbReference type="ARBA" id="ARBA00022989"/>
    </source>
</evidence>
<protein>
    <recommendedName>
        <fullName evidence="8">MFS general substrate transporter</fullName>
    </recommendedName>
</protein>
<feature type="transmembrane region" description="Helical" evidence="5">
    <location>
        <begin position="375"/>
        <end position="396"/>
    </location>
</feature>
<feature type="transmembrane region" description="Helical" evidence="5">
    <location>
        <begin position="151"/>
        <end position="178"/>
    </location>
</feature>
<dbReference type="AlphaFoldDB" id="A0A0C9SME4"/>
<dbReference type="Gene3D" id="1.20.1250.20">
    <property type="entry name" value="MFS general substrate transporter like domains"/>
    <property type="match status" value="1"/>
</dbReference>
<keyword evidence="7" id="KW-1185">Reference proteome</keyword>
<evidence type="ECO:0000313" key="6">
    <source>
        <dbReference type="EMBL" id="KIJ06029.1"/>
    </source>
</evidence>
<sequence length="516" mass="54973">MSSIRRGSNRPHLRRARLALICFSIGANAICAGGIFCFPLISPALATHLKLTQPQLTTIALAGMSGQYPFAALVGKIVDYYGPWVCSLVAAFFFSTGFGLFAWEINTPGDITQPSTSLFYHLTLYFFVSALGTVFSYFSSVFAASKNFPDYIGVSAGTSMALFGLSPTFLSILASRYFSSPDDELDVTRFLQFLAILCGCVHLLGGLTLHVIPPTSEDVATGAAPSDNPEEPDERTALLPNKTNGNGQIEVQVDVVPDVVVEGPKAKQSALDVLKDRNFWALAFVVFVVLGTCEMIISNIGTIVLSLPRQTSVIPSLTEPPSTSHTTSTQVRMLSIANTLSRLLVGPLADIVSPMPSGAQDGTRGSMRKHLISKMAFLTFSAAVLVCSCAWMVAGVRDQTGVWALSIGAGVTYGCTFTVLPSLVSSVWGLSNLGRNFGIITYAPFLGTPVFSYLYAFVAAAHSPAIKSGTGGVEDGAAELCTGPQCWLLTFEVSAVVTTAAFGVTLYLWRVWKGKV</sequence>
<dbReference type="GO" id="GO:0022857">
    <property type="term" value="F:transmembrane transporter activity"/>
    <property type="evidence" value="ECO:0007669"/>
    <property type="project" value="InterPro"/>
</dbReference>
<feature type="transmembrane region" description="Helical" evidence="5">
    <location>
        <begin position="402"/>
        <end position="424"/>
    </location>
</feature>
<keyword evidence="2 5" id="KW-0812">Transmembrane</keyword>
<proteinExistence type="predicted"/>
<dbReference type="InterPro" id="IPR036259">
    <property type="entry name" value="MFS_trans_sf"/>
</dbReference>
<name>A0A0C9SME4_PAXIN</name>
<evidence type="ECO:0000256" key="5">
    <source>
        <dbReference type="SAM" id="Phobius"/>
    </source>
</evidence>
<feature type="transmembrane region" description="Helical" evidence="5">
    <location>
        <begin position="81"/>
        <end position="103"/>
    </location>
</feature>
<dbReference type="Proteomes" id="UP000053647">
    <property type="component" value="Unassembled WGS sequence"/>
</dbReference>
<gene>
    <name evidence="6" type="ORF">PAXINDRAFT_103538</name>
</gene>
<comment type="subcellular location">
    <subcellularLocation>
        <location evidence="1">Membrane</location>
        <topology evidence="1">Multi-pass membrane protein</topology>
    </subcellularLocation>
</comment>
<dbReference type="PANTHER" id="PTHR21576">
    <property type="entry name" value="UNCHARACTERIZED NODULIN-LIKE PROTEIN"/>
    <property type="match status" value="1"/>
</dbReference>
<dbReference type="InterPro" id="IPR011701">
    <property type="entry name" value="MFS"/>
</dbReference>
<evidence type="ECO:0008006" key="8">
    <source>
        <dbReference type="Google" id="ProtNLM"/>
    </source>
</evidence>
<reference evidence="6 7" key="1">
    <citation type="submission" date="2014-06" db="EMBL/GenBank/DDBJ databases">
        <authorList>
            <consortium name="DOE Joint Genome Institute"/>
            <person name="Kuo A."/>
            <person name="Kohler A."/>
            <person name="Nagy L.G."/>
            <person name="Floudas D."/>
            <person name="Copeland A."/>
            <person name="Barry K.W."/>
            <person name="Cichocki N."/>
            <person name="Veneault-Fourrey C."/>
            <person name="LaButti K."/>
            <person name="Lindquist E.A."/>
            <person name="Lipzen A."/>
            <person name="Lundell T."/>
            <person name="Morin E."/>
            <person name="Murat C."/>
            <person name="Sun H."/>
            <person name="Tunlid A."/>
            <person name="Henrissat B."/>
            <person name="Grigoriev I.V."/>
            <person name="Hibbett D.S."/>
            <person name="Martin F."/>
            <person name="Nordberg H.P."/>
            <person name="Cantor M.N."/>
            <person name="Hua S.X."/>
        </authorList>
    </citation>
    <scope>NUCLEOTIDE SEQUENCE [LARGE SCALE GENOMIC DNA]</scope>
    <source>
        <strain evidence="6 7">ATCC 200175</strain>
    </source>
</reference>
<evidence type="ECO:0000313" key="7">
    <source>
        <dbReference type="Proteomes" id="UP000053647"/>
    </source>
</evidence>
<feature type="transmembrane region" description="Helical" evidence="5">
    <location>
        <begin position="436"/>
        <end position="458"/>
    </location>
</feature>
<dbReference type="HOGENOM" id="CLU_012596_2_1_1"/>
<feature type="transmembrane region" description="Helical" evidence="5">
    <location>
        <begin position="190"/>
        <end position="212"/>
    </location>
</feature>
<keyword evidence="4 5" id="KW-0472">Membrane</keyword>
<organism evidence="6 7">
    <name type="scientific">Paxillus involutus ATCC 200175</name>
    <dbReference type="NCBI Taxonomy" id="664439"/>
    <lineage>
        <taxon>Eukaryota</taxon>
        <taxon>Fungi</taxon>
        <taxon>Dikarya</taxon>
        <taxon>Basidiomycota</taxon>
        <taxon>Agaricomycotina</taxon>
        <taxon>Agaricomycetes</taxon>
        <taxon>Agaricomycetidae</taxon>
        <taxon>Boletales</taxon>
        <taxon>Paxilineae</taxon>
        <taxon>Paxillaceae</taxon>
        <taxon>Paxillus</taxon>
    </lineage>
</organism>
<feature type="transmembrane region" description="Helical" evidence="5">
    <location>
        <begin position="124"/>
        <end position="145"/>
    </location>
</feature>
<dbReference type="PANTHER" id="PTHR21576:SF158">
    <property type="entry name" value="RIBOSOMAL RNA-PROCESSING PROTEIN 12-LIKE CONSERVED DOMAIN-CONTAINING PROTEIN"/>
    <property type="match status" value="1"/>
</dbReference>
<dbReference type="EMBL" id="KN820558">
    <property type="protein sequence ID" value="KIJ06029.1"/>
    <property type="molecule type" value="Genomic_DNA"/>
</dbReference>
<dbReference type="SUPFAM" id="SSF103473">
    <property type="entry name" value="MFS general substrate transporter"/>
    <property type="match status" value="1"/>
</dbReference>